<sequence length="148" mass="16498">MRFYQIFNIIATLLGGLSLAVLKFDEFHSEQEYSHLVDASAGLMTNSAITAVVAVMTATMLLFKFEGHVDPTWMDLAISWVPLILVDIAILEFLVGMVLWYATKHSTASTAIISLQLGILLVGTIAMALWMWKMMRQEFGLGAEERII</sequence>
<feature type="transmembrane region" description="Helical" evidence="1">
    <location>
        <begin position="44"/>
        <end position="65"/>
    </location>
</feature>
<gene>
    <name evidence="2" type="ORF">PG997_002740</name>
</gene>
<feature type="transmembrane region" description="Helical" evidence="1">
    <location>
        <begin position="7"/>
        <end position="24"/>
    </location>
</feature>
<keyword evidence="3" id="KW-1185">Reference proteome</keyword>
<evidence type="ECO:0000313" key="3">
    <source>
        <dbReference type="Proteomes" id="UP001433268"/>
    </source>
</evidence>
<reference evidence="2 3" key="1">
    <citation type="submission" date="2023-01" db="EMBL/GenBank/DDBJ databases">
        <title>Analysis of 21 Apiospora genomes using comparative genomics revels a genus with tremendous synthesis potential of carbohydrate active enzymes and secondary metabolites.</title>
        <authorList>
            <person name="Sorensen T."/>
        </authorList>
    </citation>
    <scope>NUCLEOTIDE SEQUENCE [LARGE SCALE GENOMIC DNA]</scope>
    <source>
        <strain evidence="2 3">CBS 114990</strain>
    </source>
</reference>
<keyword evidence="1" id="KW-0472">Membrane</keyword>
<name>A0ABR1WX86_9PEZI</name>
<evidence type="ECO:0008006" key="4">
    <source>
        <dbReference type="Google" id="ProtNLM"/>
    </source>
</evidence>
<accession>A0ABR1WX86</accession>
<dbReference type="GeneID" id="92040115"/>
<evidence type="ECO:0000256" key="1">
    <source>
        <dbReference type="SAM" id="Phobius"/>
    </source>
</evidence>
<comment type="caution">
    <text evidence="2">The sequence shown here is derived from an EMBL/GenBank/DDBJ whole genome shotgun (WGS) entry which is preliminary data.</text>
</comment>
<dbReference type="Proteomes" id="UP001433268">
    <property type="component" value="Unassembled WGS sequence"/>
</dbReference>
<dbReference type="EMBL" id="JAQQWN010000004">
    <property type="protein sequence ID" value="KAK8087779.1"/>
    <property type="molecule type" value="Genomic_DNA"/>
</dbReference>
<feature type="transmembrane region" description="Helical" evidence="1">
    <location>
        <begin position="108"/>
        <end position="132"/>
    </location>
</feature>
<keyword evidence="1" id="KW-1133">Transmembrane helix</keyword>
<feature type="transmembrane region" description="Helical" evidence="1">
    <location>
        <begin position="77"/>
        <end position="102"/>
    </location>
</feature>
<proteinExistence type="predicted"/>
<organism evidence="2 3">
    <name type="scientific">Apiospora hydei</name>
    <dbReference type="NCBI Taxonomy" id="1337664"/>
    <lineage>
        <taxon>Eukaryota</taxon>
        <taxon>Fungi</taxon>
        <taxon>Dikarya</taxon>
        <taxon>Ascomycota</taxon>
        <taxon>Pezizomycotina</taxon>
        <taxon>Sordariomycetes</taxon>
        <taxon>Xylariomycetidae</taxon>
        <taxon>Amphisphaeriales</taxon>
        <taxon>Apiosporaceae</taxon>
        <taxon>Apiospora</taxon>
    </lineage>
</organism>
<protein>
    <recommendedName>
        <fullName evidence="4">Transmembrane protein</fullName>
    </recommendedName>
</protein>
<keyword evidence="1" id="KW-0812">Transmembrane</keyword>
<evidence type="ECO:0000313" key="2">
    <source>
        <dbReference type="EMBL" id="KAK8087779.1"/>
    </source>
</evidence>
<dbReference type="RefSeq" id="XP_066670673.1">
    <property type="nucleotide sequence ID" value="XM_066807055.1"/>
</dbReference>